<protein>
    <submittedName>
        <fullName evidence="5">Mediator of RNA polymerase II transcription subunit 15a</fullName>
    </submittedName>
</protein>
<evidence type="ECO:0000259" key="4">
    <source>
        <dbReference type="Pfam" id="PF16987"/>
    </source>
</evidence>
<dbReference type="Gene3D" id="1.10.246.20">
    <property type="entry name" value="Coactivator CBP, KIX domain"/>
    <property type="match status" value="1"/>
</dbReference>
<sequence>MDSNNWRPNQSNEPTMDTSDWRSQLMPESRNRIVNKIMETLKKHLPVPGGTERLGEVQSIAQRFEEKIYAAATSQTDYLRKISMKMLTIETKSQNTIAANNMPSNQAGPSNNPSDQGL</sequence>
<evidence type="ECO:0000256" key="3">
    <source>
        <dbReference type="SAM" id="MobiDB-lite"/>
    </source>
</evidence>
<dbReference type="InterPro" id="IPR036529">
    <property type="entry name" value="KIX_dom_sf"/>
</dbReference>
<dbReference type="PANTHER" id="PTHR33137">
    <property type="entry name" value="MEDIATOR OF RNA POLYMERASE II TRANSCRIPTION SUBUNIT 15A-RELATED"/>
    <property type="match status" value="1"/>
</dbReference>
<keyword evidence="6" id="KW-1185">Reference proteome</keyword>
<dbReference type="InterPro" id="IPR044661">
    <property type="entry name" value="MED15a/b/c-like"/>
</dbReference>
<dbReference type="InterPro" id="IPR036546">
    <property type="entry name" value="MED15_KIX"/>
</dbReference>
<dbReference type="PANTHER" id="PTHR33137:SF4">
    <property type="entry name" value="MEDIATOR OF RNA POLYMERASE II TRANSCRIPTION SUBUNIT 15A-RELATED"/>
    <property type="match status" value="1"/>
</dbReference>
<feature type="region of interest" description="Disordered" evidence="3">
    <location>
        <begin position="1"/>
        <end position="22"/>
    </location>
</feature>
<comment type="caution">
    <text evidence="5">The sequence shown here is derived from an EMBL/GenBank/DDBJ whole genome shotgun (WGS) entry which is preliminary data.</text>
</comment>
<organism evidence="5 6">
    <name type="scientific">Stylosanthes scabra</name>
    <dbReference type="NCBI Taxonomy" id="79078"/>
    <lineage>
        <taxon>Eukaryota</taxon>
        <taxon>Viridiplantae</taxon>
        <taxon>Streptophyta</taxon>
        <taxon>Embryophyta</taxon>
        <taxon>Tracheophyta</taxon>
        <taxon>Spermatophyta</taxon>
        <taxon>Magnoliopsida</taxon>
        <taxon>eudicotyledons</taxon>
        <taxon>Gunneridae</taxon>
        <taxon>Pentapetalae</taxon>
        <taxon>rosids</taxon>
        <taxon>fabids</taxon>
        <taxon>Fabales</taxon>
        <taxon>Fabaceae</taxon>
        <taxon>Papilionoideae</taxon>
        <taxon>50 kb inversion clade</taxon>
        <taxon>dalbergioids sensu lato</taxon>
        <taxon>Dalbergieae</taxon>
        <taxon>Pterocarpus clade</taxon>
        <taxon>Stylosanthes</taxon>
    </lineage>
</organism>
<comment type="subcellular location">
    <subcellularLocation>
        <location evidence="1">Nucleus</location>
    </subcellularLocation>
</comment>
<dbReference type="Pfam" id="PF16987">
    <property type="entry name" value="KIX_2"/>
    <property type="match status" value="1"/>
</dbReference>
<dbReference type="SUPFAM" id="SSF47040">
    <property type="entry name" value="Kix domain of CBP (creb binding protein)"/>
    <property type="match status" value="1"/>
</dbReference>
<dbReference type="Proteomes" id="UP001341840">
    <property type="component" value="Unassembled WGS sequence"/>
</dbReference>
<proteinExistence type="predicted"/>
<feature type="region of interest" description="Disordered" evidence="3">
    <location>
        <begin position="96"/>
        <end position="118"/>
    </location>
</feature>
<dbReference type="EMBL" id="JASCZI010030560">
    <property type="protein sequence ID" value="MED6123609.1"/>
    <property type="molecule type" value="Genomic_DNA"/>
</dbReference>
<gene>
    <name evidence="5" type="primary">MED15A</name>
    <name evidence="5" type="ORF">PIB30_050741</name>
</gene>
<evidence type="ECO:0000256" key="1">
    <source>
        <dbReference type="ARBA" id="ARBA00004123"/>
    </source>
</evidence>
<evidence type="ECO:0000256" key="2">
    <source>
        <dbReference type="ARBA" id="ARBA00023242"/>
    </source>
</evidence>
<evidence type="ECO:0000313" key="6">
    <source>
        <dbReference type="Proteomes" id="UP001341840"/>
    </source>
</evidence>
<keyword evidence="2" id="KW-0539">Nucleus</keyword>
<evidence type="ECO:0000313" key="5">
    <source>
        <dbReference type="EMBL" id="MED6123609.1"/>
    </source>
</evidence>
<accession>A0ABU6RI17</accession>
<reference evidence="5 6" key="1">
    <citation type="journal article" date="2023" name="Plants (Basel)">
        <title>Bridging the Gap: Combining Genomics and Transcriptomics Approaches to Understand Stylosanthes scabra, an Orphan Legume from the Brazilian Caatinga.</title>
        <authorList>
            <person name="Ferreira-Neto J.R.C."/>
            <person name="da Silva M.D."/>
            <person name="Binneck E."/>
            <person name="de Melo N.F."/>
            <person name="da Silva R.H."/>
            <person name="de Melo A.L.T.M."/>
            <person name="Pandolfi V."/>
            <person name="Bustamante F.O."/>
            <person name="Brasileiro-Vidal A.C."/>
            <person name="Benko-Iseppon A.M."/>
        </authorList>
    </citation>
    <scope>NUCLEOTIDE SEQUENCE [LARGE SCALE GENOMIC DNA]</scope>
    <source>
        <tissue evidence="5">Leaves</tissue>
    </source>
</reference>
<feature type="domain" description="Mediator complex subunit 15 KIX" evidence="4">
    <location>
        <begin position="19"/>
        <end position="99"/>
    </location>
</feature>
<name>A0ABU6RI17_9FABA</name>